<sequence length="197" mass="23177">MGQGVDTKERIIKAALEEFSLHGYEGARMEKIASKVGINKASLYFYFKSKEQLFRELFDIIVKKHYNYLTNIFNKYKDLPSRKLLSSIYKDYLKYHWGNTEMDFWNMIYYYPPEQMKEEIIHFTQDSYDLFTAELTSVMKKGIEKKELQPLNPADMAATFYYLVTCITLSTGLMSMEQGLSHMDSCFEVFWNGIKGV</sequence>
<dbReference type="AlphaFoldDB" id="A0A3E2NHU7"/>
<dbReference type="Pfam" id="PF00440">
    <property type="entry name" value="TetR_N"/>
    <property type="match status" value="1"/>
</dbReference>
<comment type="caution">
    <text evidence="5">The sequence shown here is derived from an EMBL/GenBank/DDBJ whole genome shotgun (WGS) entry which is preliminary data.</text>
</comment>
<evidence type="ECO:0000256" key="1">
    <source>
        <dbReference type="ARBA" id="ARBA00023125"/>
    </source>
</evidence>
<feature type="domain" description="HTH tetR-type" evidence="3">
    <location>
        <begin position="5"/>
        <end position="65"/>
    </location>
</feature>
<dbReference type="EMBL" id="QOHO01000011">
    <property type="protein sequence ID" value="RFZ80513.1"/>
    <property type="molecule type" value="Genomic_DNA"/>
</dbReference>
<name>A0A3E2NHU7_9FIRM</name>
<dbReference type="EMBL" id="BRPJ01000029">
    <property type="protein sequence ID" value="GLB29556.1"/>
    <property type="molecule type" value="Genomic_DNA"/>
</dbReference>
<reference evidence="4 7" key="2">
    <citation type="journal article" date="2024" name="Int. J. Syst. Evol. Microbiol.">
        <title>Lacrimispora brassicae sp. nov. isolated from fermented cabbage, and proposal of Clostridium indicum Gundawar et al. 2019 and Clostridium methoxybenzovorans Mechichi et al. 1999 as heterotypic synonyms of Lacrimispora amygdalina (Parshina et al. 2003) Haas and Blanchard 2020 and Lacrimispora indolis (McClung and McCoy 1957) Haas and Blanchard 2020, respectively.</title>
        <authorList>
            <person name="Kobayashi H."/>
            <person name="Tanizawa Y."/>
            <person name="Sakamoto M."/>
            <person name="Ohkuma M."/>
            <person name="Tohno M."/>
        </authorList>
    </citation>
    <scope>NUCLEOTIDE SEQUENCE [LARGE SCALE GENOMIC DNA]</scope>
    <source>
        <strain evidence="4 7">DSM 12857</strain>
    </source>
</reference>
<dbReference type="RefSeq" id="WP_117415560.1">
    <property type="nucleotide sequence ID" value="NZ_BRPJ01000029.1"/>
</dbReference>
<feature type="DNA-binding region" description="H-T-H motif" evidence="2">
    <location>
        <begin position="28"/>
        <end position="47"/>
    </location>
</feature>
<dbReference type="InterPro" id="IPR050624">
    <property type="entry name" value="HTH-type_Tx_Regulator"/>
</dbReference>
<keyword evidence="1 2" id="KW-0238">DNA-binding</keyword>
<evidence type="ECO:0000313" key="6">
    <source>
        <dbReference type="Proteomes" id="UP000260680"/>
    </source>
</evidence>
<evidence type="ECO:0000259" key="3">
    <source>
        <dbReference type="PROSITE" id="PS50977"/>
    </source>
</evidence>
<evidence type="ECO:0000256" key="2">
    <source>
        <dbReference type="PROSITE-ProRule" id="PRU00335"/>
    </source>
</evidence>
<gene>
    <name evidence="5" type="ORF">DS742_03080</name>
    <name evidence="4" type="ORF">LAD12857_14790</name>
</gene>
<keyword evidence="7" id="KW-1185">Reference proteome</keyword>
<organism evidence="5 6">
    <name type="scientific">Lacrimispora amygdalina</name>
    <dbReference type="NCBI Taxonomy" id="253257"/>
    <lineage>
        <taxon>Bacteria</taxon>
        <taxon>Bacillati</taxon>
        <taxon>Bacillota</taxon>
        <taxon>Clostridia</taxon>
        <taxon>Lachnospirales</taxon>
        <taxon>Lachnospiraceae</taxon>
        <taxon>Lacrimispora</taxon>
    </lineage>
</organism>
<dbReference type="InterPro" id="IPR036271">
    <property type="entry name" value="Tet_transcr_reg_TetR-rel_C_sf"/>
</dbReference>
<dbReference type="Proteomes" id="UP001419084">
    <property type="component" value="Unassembled WGS sequence"/>
</dbReference>
<dbReference type="PRINTS" id="PR00455">
    <property type="entry name" value="HTHTETR"/>
</dbReference>
<dbReference type="InterPro" id="IPR009057">
    <property type="entry name" value="Homeodomain-like_sf"/>
</dbReference>
<dbReference type="PANTHER" id="PTHR43479:SF11">
    <property type="entry name" value="ACREF_ENVCD OPERON REPRESSOR-RELATED"/>
    <property type="match status" value="1"/>
</dbReference>
<dbReference type="PANTHER" id="PTHR43479">
    <property type="entry name" value="ACREF/ENVCD OPERON REPRESSOR-RELATED"/>
    <property type="match status" value="1"/>
</dbReference>
<accession>A0A3E2NHU7</accession>
<dbReference type="GO" id="GO:0003677">
    <property type="term" value="F:DNA binding"/>
    <property type="evidence" value="ECO:0007669"/>
    <property type="project" value="UniProtKB-UniRule"/>
</dbReference>
<reference evidence="5 6" key="1">
    <citation type="submission" date="2018-07" db="EMBL/GenBank/DDBJ databases">
        <title>New species, Clostridium PI-S10-A1B.</title>
        <authorList>
            <person name="Krishna G."/>
            <person name="Summeta K."/>
            <person name="Shikha S."/>
            <person name="Prabhu P.B."/>
            <person name="Suresh K."/>
        </authorList>
    </citation>
    <scope>NUCLEOTIDE SEQUENCE [LARGE SCALE GENOMIC DNA]</scope>
    <source>
        <strain evidence="5 6">PI-S10-A1B</strain>
    </source>
</reference>
<dbReference type="Gene3D" id="1.10.10.60">
    <property type="entry name" value="Homeodomain-like"/>
    <property type="match status" value="1"/>
</dbReference>
<dbReference type="SUPFAM" id="SSF46689">
    <property type="entry name" value="Homeodomain-like"/>
    <property type="match status" value="1"/>
</dbReference>
<protein>
    <submittedName>
        <fullName evidence="5">TetR/AcrR family transcriptional regulator</fullName>
    </submittedName>
</protein>
<dbReference type="InterPro" id="IPR001647">
    <property type="entry name" value="HTH_TetR"/>
</dbReference>
<evidence type="ECO:0000313" key="7">
    <source>
        <dbReference type="Proteomes" id="UP001419084"/>
    </source>
</evidence>
<dbReference type="Proteomes" id="UP000260680">
    <property type="component" value="Unassembled WGS sequence"/>
</dbReference>
<dbReference type="Gene3D" id="1.10.357.10">
    <property type="entry name" value="Tetracycline Repressor, domain 2"/>
    <property type="match status" value="1"/>
</dbReference>
<dbReference type="OrthoDB" id="9780939at2"/>
<proteinExistence type="predicted"/>
<evidence type="ECO:0000313" key="5">
    <source>
        <dbReference type="EMBL" id="RFZ80513.1"/>
    </source>
</evidence>
<dbReference type="SUPFAM" id="SSF48498">
    <property type="entry name" value="Tetracyclin repressor-like, C-terminal domain"/>
    <property type="match status" value="1"/>
</dbReference>
<dbReference type="PROSITE" id="PS50977">
    <property type="entry name" value="HTH_TETR_2"/>
    <property type="match status" value="1"/>
</dbReference>
<evidence type="ECO:0000313" key="4">
    <source>
        <dbReference type="EMBL" id="GLB29556.1"/>
    </source>
</evidence>